<dbReference type="InterPro" id="IPR006549">
    <property type="entry name" value="HAD-SF_hydro_IIIA"/>
</dbReference>
<dbReference type="Gene3D" id="3.40.50.1000">
    <property type="entry name" value="HAD superfamily/HAD-like"/>
    <property type="match status" value="1"/>
</dbReference>
<dbReference type="EMBL" id="JASJQH010009076">
    <property type="protein sequence ID" value="KAK9681384.1"/>
    <property type="molecule type" value="Genomic_DNA"/>
</dbReference>
<dbReference type="NCBIfam" id="TIGR01662">
    <property type="entry name" value="HAD-SF-IIIA"/>
    <property type="match status" value="1"/>
</dbReference>
<dbReference type="PANTHER" id="PTHR19288">
    <property type="entry name" value="4-NITROPHENYLPHOSPHATASE-RELATED"/>
    <property type="match status" value="1"/>
</dbReference>
<dbReference type="NCBIfam" id="TIGR01668">
    <property type="entry name" value="YqeG_hyp_ppase"/>
    <property type="match status" value="1"/>
</dbReference>
<comment type="caution">
    <text evidence="1">The sequence shown here is derived from an EMBL/GenBank/DDBJ whole genome shotgun (WGS) entry which is preliminary data.</text>
</comment>
<dbReference type="InterPro" id="IPR036412">
    <property type="entry name" value="HAD-like_sf"/>
</dbReference>
<reference evidence="1 2" key="1">
    <citation type="submission" date="2023-04" db="EMBL/GenBank/DDBJ databases">
        <title>Genome of Basidiobolus ranarum AG-B5.</title>
        <authorList>
            <person name="Stajich J.E."/>
            <person name="Carter-House D."/>
            <person name="Gryganskyi A."/>
        </authorList>
    </citation>
    <scope>NUCLEOTIDE SEQUENCE [LARGE SCALE GENOMIC DNA]</scope>
    <source>
        <strain evidence="1 2">AG-B5</strain>
    </source>
</reference>
<proteinExistence type="predicted"/>
<sequence length="207" mass="23421">MVQSFNLQGVIYAFRVLTRPRLVVPHSVVKDIRDINYQKLKEGGIQTIAFDKDNCLTAPYDNQLHPPFKDSWNECKKVFGTNIVIVSNSAGTSDDHQYNKAKAIEENLGVKVLRREEKKPGGGEALLKYCKTTDPSTIAFVGDRLLTDVLFGNLNGMFTIFTKQIVTEKGDNPIALKLRRMEHKVLEWLLMRGVKPPSHPLINLKNE</sequence>
<organism evidence="1 2">
    <name type="scientific">Basidiobolus ranarum</name>
    <dbReference type="NCBI Taxonomy" id="34480"/>
    <lineage>
        <taxon>Eukaryota</taxon>
        <taxon>Fungi</taxon>
        <taxon>Fungi incertae sedis</taxon>
        <taxon>Zoopagomycota</taxon>
        <taxon>Entomophthoromycotina</taxon>
        <taxon>Basidiobolomycetes</taxon>
        <taxon>Basidiobolales</taxon>
        <taxon>Basidiobolaceae</taxon>
        <taxon>Basidiobolus</taxon>
    </lineage>
</organism>
<dbReference type="PANTHER" id="PTHR19288:SF25">
    <property type="entry name" value="PHOSPHATIDYLGLYCEROPHOSPHATASE GEP4, MITOCHONDRIAL"/>
    <property type="match status" value="1"/>
</dbReference>
<evidence type="ECO:0000313" key="1">
    <source>
        <dbReference type="EMBL" id="KAK9681384.1"/>
    </source>
</evidence>
<dbReference type="InterPro" id="IPR010021">
    <property type="entry name" value="PGPP1/Gep4"/>
</dbReference>
<evidence type="ECO:0008006" key="3">
    <source>
        <dbReference type="Google" id="ProtNLM"/>
    </source>
</evidence>
<dbReference type="Pfam" id="PF09419">
    <property type="entry name" value="PGP_phosphatase"/>
    <property type="match status" value="1"/>
</dbReference>
<dbReference type="InterPro" id="IPR027706">
    <property type="entry name" value="PGP_Pase"/>
</dbReference>
<dbReference type="InterPro" id="IPR023214">
    <property type="entry name" value="HAD_sf"/>
</dbReference>
<accession>A0ABR2VNE3</accession>
<name>A0ABR2VNE3_9FUNG</name>
<evidence type="ECO:0000313" key="2">
    <source>
        <dbReference type="Proteomes" id="UP001479436"/>
    </source>
</evidence>
<dbReference type="Proteomes" id="UP001479436">
    <property type="component" value="Unassembled WGS sequence"/>
</dbReference>
<dbReference type="SUPFAM" id="SSF56784">
    <property type="entry name" value="HAD-like"/>
    <property type="match status" value="1"/>
</dbReference>
<gene>
    <name evidence="1" type="ORF">K7432_015647</name>
</gene>
<protein>
    <recommendedName>
        <fullName evidence="3">Mitochondrial PGP phosphatase</fullName>
    </recommendedName>
</protein>
<keyword evidence="2" id="KW-1185">Reference proteome</keyword>